<evidence type="ECO:0000313" key="2">
    <source>
        <dbReference type="Proteomes" id="UP000029980"/>
    </source>
</evidence>
<dbReference type="HOGENOM" id="CLU_1607240_0_0_2"/>
<accession>A0A097QVA1</accession>
<protein>
    <submittedName>
        <fullName evidence="1">Uncharacterized protein</fullName>
    </submittedName>
</protein>
<name>A0A097QVA1_9EURY</name>
<dbReference type="KEGG" id="teu:TEU_08655"/>
<dbReference type="AlphaFoldDB" id="A0A097QVA1"/>
<dbReference type="RefSeq" id="WP_050003364.1">
    <property type="nucleotide sequence ID" value="NZ_CP008887.1"/>
</dbReference>
<sequence>MDAQLIVPVQEIARGKPKFGIWAVVGDKVYYIRMKEGTWGDALKRGLMYGGAYISTYTAAKAREEYEEAVRNYLSSLELPPNFVEHIDDYARESARSFVARVEETSVKRGKGLLGNEANGQTPVELKAPNGSIKFYVATETFEKIKPTLQAIPFKEYKEARLWVF</sequence>
<reference evidence="1 2" key="1">
    <citation type="journal article" date="2015" name="Int. J. Syst. Evol. Microbiol.">
        <title>Thermococcus eurythermalis sp. nov., a conditional piezophilic hyperthermophilic archaeon with a wide temperature range isolated from an oil-immersed chimney in the Guaymas Basin.</title>
        <authorList>
            <person name="Zhao W."/>
            <person name="Zeng X."/>
            <person name="Xiao X."/>
        </authorList>
    </citation>
    <scope>NUCLEOTIDE SEQUENCE [LARGE SCALE GENOMIC DNA]</scope>
    <source>
        <strain evidence="1 2">A501</strain>
    </source>
</reference>
<gene>
    <name evidence="1" type="ORF">TEU_08655</name>
</gene>
<dbReference type="Proteomes" id="UP000029980">
    <property type="component" value="Chromosome"/>
</dbReference>
<evidence type="ECO:0000313" key="1">
    <source>
        <dbReference type="EMBL" id="AIU70393.1"/>
    </source>
</evidence>
<dbReference type="EMBL" id="CP008887">
    <property type="protein sequence ID" value="AIU70393.1"/>
    <property type="molecule type" value="Genomic_DNA"/>
</dbReference>
<organism evidence="1 2">
    <name type="scientific">Thermococcus eurythermalis</name>
    <dbReference type="NCBI Taxonomy" id="1505907"/>
    <lineage>
        <taxon>Archaea</taxon>
        <taxon>Methanobacteriati</taxon>
        <taxon>Methanobacteriota</taxon>
        <taxon>Thermococci</taxon>
        <taxon>Thermococcales</taxon>
        <taxon>Thermococcaceae</taxon>
        <taxon>Thermococcus</taxon>
    </lineage>
</organism>
<proteinExistence type="predicted"/>
<dbReference type="OrthoDB" id="88828at2157"/>
<dbReference type="GeneID" id="25153503"/>
<keyword evidence="2" id="KW-1185">Reference proteome</keyword>
<dbReference type="STRING" id="1505907.TEU_08655"/>